<keyword evidence="3" id="KW-1003">Cell membrane</keyword>
<feature type="domain" description="NADH:quinone oxidoreductase/Mrp antiporter transmembrane" evidence="9">
    <location>
        <begin position="122"/>
        <end position="338"/>
    </location>
</feature>
<feature type="transmembrane region" description="Helical" evidence="8">
    <location>
        <begin position="73"/>
        <end position="95"/>
    </location>
</feature>
<dbReference type="AlphaFoldDB" id="I4EJ79"/>
<keyword evidence="4 7" id="KW-0812">Transmembrane</keyword>
<organism evidence="10 11">
    <name type="scientific">Nitrolancea hollandica Lb</name>
    <dbReference type="NCBI Taxonomy" id="1129897"/>
    <lineage>
        <taxon>Bacteria</taxon>
        <taxon>Pseudomonadati</taxon>
        <taxon>Thermomicrobiota</taxon>
        <taxon>Thermomicrobia</taxon>
        <taxon>Sphaerobacterales</taxon>
        <taxon>Sphaerobacterineae</taxon>
        <taxon>Sphaerobacteraceae</taxon>
        <taxon>Nitrolancea</taxon>
    </lineage>
</organism>
<keyword evidence="11" id="KW-1185">Reference proteome</keyword>
<evidence type="ECO:0000259" key="9">
    <source>
        <dbReference type="Pfam" id="PF00361"/>
    </source>
</evidence>
<feature type="transmembrane region" description="Helical" evidence="8">
    <location>
        <begin position="370"/>
        <end position="397"/>
    </location>
</feature>
<dbReference type="EMBL" id="CAGS01000319">
    <property type="protein sequence ID" value="CCF84741.1"/>
    <property type="molecule type" value="Genomic_DNA"/>
</dbReference>
<feature type="transmembrane region" description="Helical" evidence="8">
    <location>
        <begin position="301"/>
        <end position="325"/>
    </location>
</feature>
<evidence type="ECO:0000256" key="4">
    <source>
        <dbReference type="ARBA" id="ARBA00022692"/>
    </source>
</evidence>
<dbReference type="Pfam" id="PF00361">
    <property type="entry name" value="Proton_antipo_M"/>
    <property type="match status" value="1"/>
</dbReference>
<dbReference type="PANTHER" id="PTHR42703">
    <property type="entry name" value="NADH DEHYDROGENASE"/>
    <property type="match status" value="1"/>
</dbReference>
<evidence type="ECO:0000313" key="11">
    <source>
        <dbReference type="Proteomes" id="UP000004221"/>
    </source>
</evidence>
<comment type="similarity">
    <text evidence="2">Belongs to the CPA3 antiporters (TC 2.A.63) subunit D family.</text>
</comment>
<feature type="transmembrane region" description="Helical" evidence="8">
    <location>
        <begin position="417"/>
        <end position="436"/>
    </location>
</feature>
<dbReference type="InterPro" id="IPR003918">
    <property type="entry name" value="NADH_UbQ_OxRdtase"/>
</dbReference>
<proteinExistence type="inferred from homology"/>
<dbReference type="GO" id="GO:0042773">
    <property type="term" value="P:ATP synthesis coupled electron transport"/>
    <property type="evidence" value="ECO:0007669"/>
    <property type="project" value="InterPro"/>
</dbReference>
<feature type="transmembrane region" description="Helical" evidence="8">
    <location>
        <begin position="195"/>
        <end position="218"/>
    </location>
</feature>
<keyword evidence="5 8" id="KW-1133">Transmembrane helix</keyword>
<dbReference type="InterPro" id="IPR050586">
    <property type="entry name" value="CPA3_Na-H_Antiporter_D"/>
</dbReference>
<feature type="transmembrane region" description="Helical" evidence="8">
    <location>
        <begin position="230"/>
        <end position="249"/>
    </location>
</feature>
<evidence type="ECO:0000313" key="10">
    <source>
        <dbReference type="EMBL" id="CCF84741.1"/>
    </source>
</evidence>
<feature type="transmembrane region" description="Helical" evidence="8">
    <location>
        <begin position="107"/>
        <end position="140"/>
    </location>
</feature>
<evidence type="ECO:0000256" key="8">
    <source>
        <dbReference type="SAM" id="Phobius"/>
    </source>
</evidence>
<evidence type="ECO:0000256" key="1">
    <source>
        <dbReference type="ARBA" id="ARBA00004651"/>
    </source>
</evidence>
<name>I4EJ79_9BACT</name>
<evidence type="ECO:0000256" key="2">
    <source>
        <dbReference type="ARBA" id="ARBA00005346"/>
    </source>
</evidence>
<dbReference type="OrthoDB" id="9811718at2"/>
<feature type="transmembrane region" description="Helical" evidence="8">
    <location>
        <begin position="331"/>
        <end position="358"/>
    </location>
</feature>
<dbReference type="GO" id="GO:0005886">
    <property type="term" value="C:plasma membrane"/>
    <property type="evidence" value="ECO:0007669"/>
    <property type="project" value="UniProtKB-SubCell"/>
</dbReference>
<evidence type="ECO:0000256" key="3">
    <source>
        <dbReference type="ARBA" id="ARBA00022475"/>
    </source>
</evidence>
<accession>I4EJ79</accession>
<dbReference type="InterPro" id="IPR001750">
    <property type="entry name" value="ND/Mrp_TM"/>
</dbReference>
<protein>
    <submittedName>
        <fullName evidence="10">Putative Na+/H+ antiporter subunit D</fullName>
    </submittedName>
</protein>
<dbReference type="RefSeq" id="WP_008479133.1">
    <property type="nucleotide sequence ID" value="NZ_CAGS01000319.1"/>
</dbReference>
<keyword evidence="6 8" id="KW-0472">Membrane</keyword>
<feature type="transmembrane region" description="Helical" evidence="8">
    <location>
        <begin position="261"/>
        <end position="281"/>
    </location>
</feature>
<feature type="transmembrane region" description="Helical" evidence="8">
    <location>
        <begin position="25"/>
        <end position="52"/>
    </location>
</feature>
<reference evidence="10 11" key="1">
    <citation type="journal article" date="2012" name="ISME J.">
        <title>Nitrification expanded: discovery, physiology and genomics of a nitrite-oxidizing bacterium from the phylum Chloroflexi.</title>
        <authorList>
            <person name="Sorokin D.Y."/>
            <person name="Lucker S."/>
            <person name="Vejmelkova D."/>
            <person name="Kostrikina N.A."/>
            <person name="Kleerebezem R."/>
            <person name="Rijpstra W.I."/>
            <person name="Damste J.S."/>
            <person name="Le Paslier D."/>
            <person name="Muyzer G."/>
            <person name="Wagner M."/>
            <person name="van Loosdrecht M.C."/>
            <person name="Daims H."/>
        </authorList>
    </citation>
    <scope>NUCLEOTIDE SEQUENCE [LARGE SCALE GENOMIC DNA]</scope>
    <source>
        <strain evidence="11">none</strain>
    </source>
</reference>
<sequence length="455" mass="47145">MLLLPLAITWFGALALTPFNGRRRAVGLAAIAILAAAYLALGWLAFLVLAGGPIEMIAGNWGPGIGIRIRADALGIAFALISIGVLLAALAYEVLGGVHERTLPESLLFMATGLLGVFLTADIFNFYVFFEIAMISSFALASYGKETRHLRAALTFTVVNLLGSAVFLAGIVALYHVTGTLDMDGVAQRVSSVPAGSVLLIAVLIFVAFGLKLGIFPFHGWVPVVYRDTWPAIAAVLSAALANIGSYGLLRFGAGLMPRELTLTAEGLILIGSMSILYGAFQAVGARTASEVIAWSAIGQVGYILVALGVGGPVGLGAAILYTIVNALNKLVLFLAVGLRGWLVGAAFALAAFSVAGVPPSAGFFGKVALFRAGVTAGNTALLVLIFLGGALSLLYLFQLYQRDYWARPAEFPPSPLPARILVLALAAGVVLLGLWPEPLLALSAMAAAVLPGGG</sequence>
<comment type="subcellular location">
    <subcellularLocation>
        <location evidence="1">Cell membrane</location>
        <topology evidence="1">Multi-pass membrane protein</topology>
    </subcellularLocation>
    <subcellularLocation>
        <location evidence="7">Membrane</location>
        <topology evidence="7">Multi-pass membrane protein</topology>
    </subcellularLocation>
</comment>
<feature type="transmembrane region" description="Helical" evidence="8">
    <location>
        <begin position="152"/>
        <end position="175"/>
    </location>
</feature>
<gene>
    <name evidence="10" type="primary">mrpD</name>
    <name evidence="10" type="ORF">NITHO_3860002</name>
</gene>
<dbReference type="PANTHER" id="PTHR42703:SF1">
    <property type="entry name" value="NA(+)_H(+) ANTIPORTER SUBUNIT D1"/>
    <property type="match status" value="1"/>
</dbReference>
<comment type="caution">
    <text evidence="10">The sequence shown here is derived from an EMBL/GenBank/DDBJ whole genome shotgun (WGS) entry which is preliminary data.</text>
</comment>
<dbReference type="Proteomes" id="UP000004221">
    <property type="component" value="Unassembled WGS sequence"/>
</dbReference>
<evidence type="ECO:0000256" key="7">
    <source>
        <dbReference type="RuleBase" id="RU000320"/>
    </source>
</evidence>
<evidence type="ECO:0000256" key="5">
    <source>
        <dbReference type="ARBA" id="ARBA00022989"/>
    </source>
</evidence>
<evidence type="ECO:0000256" key="6">
    <source>
        <dbReference type="ARBA" id="ARBA00023136"/>
    </source>
</evidence>
<dbReference type="GO" id="GO:0008137">
    <property type="term" value="F:NADH dehydrogenase (ubiquinone) activity"/>
    <property type="evidence" value="ECO:0007669"/>
    <property type="project" value="InterPro"/>
</dbReference>
<dbReference type="PRINTS" id="PR01437">
    <property type="entry name" value="NUOXDRDTASE4"/>
</dbReference>